<organism evidence="2 3">
    <name type="scientific">Kiritimatiella glycovorans</name>
    <dbReference type="NCBI Taxonomy" id="1307763"/>
    <lineage>
        <taxon>Bacteria</taxon>
        <taxon>Pseudomonadati</taxon>
        <taxon>Kiritimatiellota</taxon>
        <taxon>Kiritimatiellia</taxon>
        <taxon>Kiritimatiellales</taxon>
        <taxon>Kiritimatiellaceae</taxon>
        <taxon>Kiritimatiella</taxon>
    </lineage>
</organism>
<dbReference type="PATRIC" id="fig|1609981.3.peg.319"/>
<accession>A0A0G3EFL0</accession>
<protein>
    <submittedName>
        <fullName evidence="2">Uncharacterized protein</fullName>
    </submittedName>
</protein>
<dbReference type="EMBL" id="CP010904">
    <property type="protein sequence ID" value="AKJ63585.1"/>
    <property type="molecule type" value="Genomic_DNA"/>
</dbReference>
<evidence type="ECO:0000313" key="2">
    <source>
        <dbReference type="EMBL" id="AKJ63585.1"/>
    </source>
</evidence>
<proteinExistence type="predicted"/>
<dbReference type="AlphaFoldDB" id="A0A0G3EFL0"/>
<dbReference type="RefSeq" id="WP_201774658.1">
    <property type="nucleotide sequence ID" value="NZ_CP010904.1"/>
</dbReference>
<gene>
    <name evidence="2" type="ORF">L21SP4_00304</name>
</gene>
<sequence length="484" mass="54104">MKHSPTCKSNRSAGLRVAARAALGGMLLALCTRAEEPALPPGLGGGGNEGRAEEPALPSGLSSGGQPAPAAEPEDGGGPDKPFKLPFEWYGFWETRIGSRLQNDPHTAEDLILGETRLQLAASKRLPDVGFNVVADFLYDEAAEEVGVELDRGEGWIDLREANVLWSPRSDLDLKIGRQVLTWGTGDMLFINDNFPKDWRSYFIGRDEEYLKAPSDAVKASWFNPVVNVDLVYTPKFDHDRYIDGQRVSVLDPPAGEDAVMDAVAPDEWLDNDEIAFRLHRMFGRYETALYGYDGYWKSPGGQRPDGRMTFPRLAVWGASVRGPLAGGIGNFETGYYDSKEDRGGDDPRVNNSEWRVLAGYERDLKSVASDFTVGLQYYVEWMQDHEDYLSALPAGAAAREEDRHVATVRLTKLLMRQTVELSLFTYWSPTDHDLYARPYAGWDLTDQWKIEAGGNLFLGEDDHTFFGRFERNSNLYAALRYSF</sequence>
<feature type="region of interest" description="Disordered" evidence="1">
    <location>
        <begin position="37"/>
        <end position="80"/>
    </location>
</feature>
<evidence type="ECO:0000313" key="3">
    <source>
        <dbReference type="Proteomes" id="UP000035268"/>
    </source>
</evidence>
<reference evidence="3" key="1">
    <citation type="submission" date="2015-02" db="EMBL/GenBank/DDBJ databases">
        <title>Description and complete genome sequence of the first cultured representative of the subdivision 5 of the Verrucomicrobia phylum.</title>
        <authorList>
            <person name="Spring S."/>
            <person name="Bunk B."/>
            <person name="Sproer C."/>
            <person name="Klenk H.-P."/>
        </authorList>
    </citation>
    <scope>NUCLEOTIDE SEQUENCE [LARGE SCALE GENOMIC DNA]</scope>
    <source>
        <strain evidence="3">L21-Fru-AB</strain>
    </source>
</reference>
<dbReference type="Proteomes" id="UP000035268">
    <property type="component" value="Chromosome"/>
</dbReference>
<dbReference type="KEGG" id="vbl:L21SP4_00304"/>
<keyword evidence="3" id="KW-1185">Reference proteome</keyword>
<dbReference type="STRING" id="1307763.L21SP4_00304"/>
<reference evidence="2 3" key="2">
    <citation type="journal article" date="2016" name="ISME J.">
        <title>Characterization of the first cultured representative of Verrucomicrobia subdivision 5 indicates the proposal of a novel phylum.</title>
        <authorList>
            <person name="Spring S."/>
            <person name="Bunk B."/>
            <person name="Sproer C."/>
            <person name="Schumann P."/>
            <person name="Rohde M."/>
            <person name="Tindall B.J."/>
            <person name="Klenk H.P."/>
        </authorList>
    </citation>
    <scope>NUCLEOTIDE SEQUENCE [LARGE SCALE GENOMIC DNA]</scope>
    <source>
        <strain evidence="2 3">L21-Fru-AB</strain>
    </source>
</reference>
<evidence type="ECO:0000256" key="1">
    <source>
        <dbReference type="SAM" id="MobiDB-lite"/>
    </source>
</evidence>
<name>A0A0G3EFL0_9BACT</name>